<dbReference type="Proteomes" id="UP000682733">
    <property type="component" value="Unassembled WGS sequence"/>
</dbReference>
<evidence type="ECO:0000313" key="7">
    <source>
        <dbReference type="Proteomes" id="UP000682733"/>
    </source>
</evidence>
<dbReference type="PANTHER" id="PTHR46116">
    <property type="entry name" value="(E3-INDEPENDENT) E2 UBIQUITIN-CONJUGATING ENZYME"/>
    <property type="match status" value="1"/>
</dbReference>
<dbReference type="SMART" id="SM00212">
    <property type="entry name" value="UBCc"/>
    <property type="match status" value="1"/>
</dbReference>
<dbReference type="EMBL" id="CAJNOK010001034">
    <property type="protein sequence ID" value="CAF0789551.1"/>
    <property type="molecule type" value="Genomic_DNA"/>
</dbReference>
<dbReference type="InterPro" id="IPR016135">
    <property type="entry name" value="UBQ-conjugating_enzyme/RWD"/>
</dbReference>
<feature type="compositionally biased region" description="Acidic residues" evidence="3">
    <location>
        <begin position="1407"/>
        <end position="1437"/>
    </location>
</feature>
<feature type="region of interest" description="Disordered" evidence="3">
    <location>
        <begin position="725"/>
        <end position="774"/>
    </location>
</feature>
<feature type="compositionally biased region" description="Polar residues" evidence="3">
    <location>
        <begin position="759"/>
        <end position="774"/>
    </location>
</feature>
<feature type="compositionally biased region" description="Low complexity" evidence="3">
    <location>
        <begin position="1358"/>
        <end position="1367"/>
    </location>
</feature>
<protein>
    <recommendedName>
        <fullName evidence="4">UBC core domain-containing protein</fullName>
    </recommendedName>
</protein>
<reference evidence="6" key="1">
    <citation type="submission" date="2021-02" db="EMBL/GenBank/DDBJ databases">
        <authorList>
            <person name="Nowell W R."/>
        </authorList>
    </citation>
    <scope>NUCLEOTIDE SEQUENCE</scope>
</reference>
<feature type="compositionally biased region" description="Acidic residues" evidence="3">
    <location>
        <begin position="747"/>
        <end position="758"/>
    </location>
</feature>
<feature type="domain" description="UBC core" evidence="4">
    <location>
        <begin position="1018"/>
        <end position="1184"/>
    </location>
</feature>
<dbReference type="InterPro" id="IPR016024">
    <property type="entry name" value="ARM-type_fold"/>
</dbReference>
<dbReference type="Proteomes" id="UP000677228">
    <property type="component" value="Unassembled WGS sequence"/>
</dbReference>
<dbReference type="Pfam" id="PF00179">
    <property type="entry name" value="UQ_con"/>
    <property type="match status" value="1"/>
</dbReference>
<evidence type="ECO:0000256" key="3">
    <source>
        <dbReference type="SAM" id="MobiDB-lite"/>
    </source>
</evidence>
<dbReference type="GO" id="GO:0004869">
    <property type="term" value="F:cysteine-type endopeptidase inhibitor activity"/>
    <property type="evidence" value="ECO:0007669"/>
    <property type="project" value="TreeGrafter"/>
</dbReference>
<dbReference type="InterPro" id="IPR000608">
    <property type="entry name" value="UBC"/>
</dbReference>
<dbReference type="GO" id="GO:0043066">
    <property type="term" value="P:negative regulation of apoptotic process"/>
    <property type="evidence" value="ECO:0007669"/>
    <property type="project" value="TreeGrafter"/>
</dbReference>
<name>A0A8S2GX09_9BILA</name>
<feature type="region of interest" description="Disordered" evidence="3">
    <location>
        <begin position="1328"/>
        <end position="1367"/>
    </location>
</feature>
<dbReference type="SUPFAM" id="SSF54495">
    <property type="entry name" value="UBC-like"/>
    <property type="match status" value="1"/>
</dbReference>
<dbReference type="CDD" id="cd23810">
    <property type="entry name" value="UBCc_BIRC6"/>
    <property type="match status" value="1"/>
</dbReference>
<evidence type="ECO:0000256" key="1">
    <source>
        <dbReference type="ARBA" id="ARBA00022679"/>
    </source>
</evidence>
<feature type="compositionally biased region" description="Low complexity" evidence="3">
    <location>
        <begin position="1328"/>
        <end position="1346"/>
    </location>
</feature>
<evidence type="ECO:0000256" key="2">
    <source>
        <dbReference type="ARBA" id="ARBA00022786"/>
    </source>
</evidence>
<feature type="region of interest" description="Disordered" evidence="3">
    <location>
        <begin position="1387"/>
        <end position="1437"/>
    </location>
</feature>
<dbReference type="EMBL" id="CAJOBA010001034">
    <property type="protein sequence ID" value="CAF3572001.1"/>
    <property type="molecule type" value="Genomic_DNA"/>
</dbReference>
<sequence length="1437" mass="165645">MLVERILIHLGNHYCTSEKLLYMYDLLFDIAMKKEFITTNRVIYIINELKSDNQVTYLLKKLIDSNIDDIPPELLHTCACILWRYEKKSDSNELFTISQTLIEKCFNHLISPTTSLSVSQATGWILCSFGQLYPKILIEKLTHLQQLSISVVFELSKYLSQTIPFLEEFIQTDLFSQLVQQLHVHIQYIIDSNYRDLNEDIVNNGLDYFIQISRYSVVQQWFSQTPKAIEIWQKLLNLLSTNTTYLPLELLTKLISLLNNLSLQSSTNAENMQLIAKYLTKLTHDRLVEQRSLVGYIQYILSEIVLNDEKVQLYINTFDYQIEQTTTMKSQQDHPCFDTGHNHFLFKDVSITMNVGQLIQKLFGNNYLQANIWTAMNYLQQQQQQSKLNNTNNQQQQSEKEKERDHSRRQRSVNSKSSSTSLKVVSLKSFASKTKSSMSTSSSKRVPKQTSTSATKQDDQQSSVSWEYVHFILYVDDQPRQFIVPKSVRLNELLLSFNCRSLDKYPVDVIRFGFHNHIISSCLITVINENKAILQIDENTQNEKAKDDQQHLLSSDKDYSTLLDIFILHDGLKILAQHFSRNYPTIQYFEDDLNISFDKIDFFDFSSLVPSSASGQTAANISPTNMPHYVFITFSIFLRLPNYAKAMLKNRALACSIIRLMLGQQQSTEQRNQQQFDMRQLSKLPFETLSTLLKDSPSELLNDIFHSSILLLLLSCLSSITRHPHRKQVQKQETIDEDESTTQTTINEEDPGGDDYDTQDSTIPNPNQHLAESSNIHHPTQTNQNFWAKGTGFGTGPTVSIWDAEQTLMLQKLHEEHVIYLFDILCSIFSSKLSEQLIDDNVYEMLNSSCLVPVIESYLRNDSILDISKQGDIHRQCLKLVYCLVNNEKLKTLLLQTSNIKQLIENLLQCVQTYTTMVQQQIDDDEQLCLFMVELKQVYDKIIEETTELEEKQNSTDDQDTDNDDITLDVFYCKTMKPLQFSTYEITKENNDNGKLEFLMKFHYEDSVRDSCAINSMQRIKRLAQEQITISTSLPLSYNSTIFVRTDENRMDIMKVLMTGPDSTPYANGCFVFDVYFPNEYPSVPPSINLETTGNHTVRFNPNLYNDGKVCLSILNTWHGRPEEKWNATSTFLQVLVSIQSLIFVPEPYFNEPGYERTRGTPTGNTQSLEYDANIRQATVRWAMLEQIRNPPACFKDIIKLEIMEQCDSWIRELSGENSNEKRLSTSINQHCASLIRHSNELKKELNRLQPDDLKIKPKLAHLLKYDLKQQEQPVTSTTETNNNKNFTSVITWKPKTSNTGVVAPEKTMNDEHSVIIKALPNLQYKSNLNDKQNSDQQQQDNVSISTSTIDTPIPSPLSSQQTLSETETTTTSSYFPFVYSFENDSSSVSPLQEQTNSTLAQHFGDDDNWQDDEDDFDGLYEDDTMDDDDGVLDWYA</sequence>
<feature type="region of interest" description="Disordered" evidence="3">
    <location>
        <begin position="384"/>
        <end position="420"/>
    </location>
</feature>
<proteinExistence type="predicted"/>
<dbReference type="PROSITE" id="PS50127">
    <property type="entry name" value="UBC_2"/>
    <property type="match status" value="1"/>
</dbReference>
<comment type="caution">
    <text evidence="6">The sequence shown here is derived from an EMBL/GenBank/DDBJ whole genome shotgun (WGS) entry which is preliminary data.</text>
</comment>
<dbReference type="FunFam" id="3.10.110.10:FF:000014">
    <property type="entry name" value="Baculoviral IAP repeat-containing protein 6"/>
    <property type="match status" value="1"/>
</dbReference>
<evidence type="ECO:0000313" key="5">
    <source>
        <dbReference type="EMBL" id="CAF0789551.1"/>
    </source>
</evidence>
<dbReference type="SUPFAM" id="SSF48371">
    <property type="entry name" value="ARM repeat"/>
    <property type="match status" value="1"/>
</dbReference>
<dbReference type="Gene3D" id="3.10.110.10">
    <property type="entry name" value="Ubiquitin Conjugating Enzyme"/>
    <property type="match status" value="1"/>
</dbReference>
<dbReference type="GO" id="GO:0005634">
    <property type="term" value="C:nucleus"/>
    <property type="evidence" value="ECO:0007669"/>
    <property type="project" value="TreeGrafter"/>
</dbReference>
<keyword evidence="2" id="KW-0833">Ubl conjugation pathway</keyword>
<keyword evidence="1" id="KW-0808">Transferase</keyword>
<feature type="compositionally biased region" description="Low complexity" evidence="3">
    <location>
        <begin position="384"/>
        <end position="397"/>
    </location>
</feature>
<evidence type="ECO:0000313" key="6">
    <source>
        <dbReference type="EMBL" id="CAF3572001.1"/>
    </source>
</evidence>
<evidence type="ECO:0000259" key="4">
    <source>
        <dbReference type="PROSITE" id="PS50127"/>
    </source>
</evidence>
<accession>A0A8S2GX09</accession>
<dbReference type="PANTHER" id="PTHR46116:SF39">
    <property type="entry name" value="BACULOVIRAL IAP REPEAT-CONTAINING PROTEIN 6"/>
    <property type="match status" value="1"/>
</dbReference>
<gene>
    <name evidence="5" type="ORF">OVA965_LOCUS4059</name>
    <name evidence="6" type="ORF">TMI583_LOCUS4057</name>
</gene>
<organism evidence="6 7">
    <name type="scientific">Didymodactylos carnosus</name>
    <dbReference type="NCBI Taxonomy" id="1234261"/>
    <lineage>
        <taxon>Eukaryota</taxon>
        <taxon>Metazoa</taxon>
        <taxon>Spiralia</taxon>
        <taxon>Gnathifera</taxon>
        <taxon>Rotifera</taxon>
        <taxon>Eurotatoria</taxon>
        <taxon>Bdelloidea</taxon>
        <taxon>Philodinida</taxon>
        <taxon>Philodinidae</taxon>
        <taxon>Didymodactylos</taxon>
    </lineage>
</organism>
<feature type="compositionally biased region" description="Polar residues" evidence="3">
    <location>
        <begin position="1387"/>
        <end position="1401"/>
    </location>
</feature>
<dbReference type="GO" id="GO:0016740">
    <property type="term" value="F:transferase activity"/>
    <property type="evidence" value="ECO:0007669"/>
    <property type="project" value="UniProtKB-KW"/>
</dbReference>
<feature type="region of interest" description="Disordered" evidence="3">
    <location>
        <begin position="436"/>
        <end position="459"/>
    </location>
</feature>
<feature type="compositionally biased region" description="Polar residues" evidence="3">
    <location>
        <begin position="448"/>
        <end position="459"/>
    </location>
</feature>